<organism evidence="1 2">
    <name type="scientific">Zancudomyces culisetae</name>
    <name type="common">Gut fungus</name>
    <name type="synonym">Smittium culisetae</name>
    <dbReference type="NCBI Taxonomy" id="1213189"/>
    <lineage>
        <taxon>Eukaryota</taxon>
        <taxon>Fungi</taxon>
        <taxon>Fungi incertae sedis</taxon>
        <taxon>Zoopagomycota</taxon>
        <taxon>Kickxellomycotina</taxon>
        <taxon>Harpellomycetes</taxon>
        <taxon>Harpellales</taxon>
        <taxon>Legeriomycetaceae</taxon>
        <taxon>Zancudomyces</taxon>
    </lineage>
</organism>
<reference evidence="2" key="1">
    <citation type="submission" date="2017-01" db="EMBL/GenBank/DDBJ databases">
        <authorList>
            <person name="Wang Y."/>
            <person name="White M."/>
            <person name="Kvist S."/>
            <person name="Moncalvo J.-M."/>
        </authorList>
    </citation>
    <scope>NUCLEOTIDE SEQUENCE [LARGE SCALE GENOMIC DNA]</scope>
    <source>
        <strain evidence="2">COL-18-3</strain>
    </source>
</reference>
<protein>
    <submittedName>
        <fullName evidence="1">Uncharacterized protein</fullName>
    </submittedName>
</protein>
<comment type="caution">
    <text evidence="1">The sequence shown here is derived from an EMBL/GenBank/DDBJ whole genome shotgun (WGS) entry which is preliminary data.</text>
</comment>
<keyword evidence="2" id="KW-1185">Reference proteome</keyword>
<name>A0A1R1PQR8_ZANCU</name>
<dbReference type="Proteomes" id="UP000188320">
    <property type="component" value="Unassembled WGS sequence"/>
</dbReference>
<dbReference type="AlphaFoldDB" id="A0A1R1PQR8"/>
<accession>A0A1R1PQR8</accession>
<gene>
    <name evidence="1" type="ORF">AX774_g3245</name>
</gene>
<sequence length="299" mass="33488">MFGIDHLDVHPTKELSKDKHTPKKQKILERVKATAKFPTAQVKRIIIFSELWIDVDVTFGFDRLERDNIKVISGIYQNPDSPNKVKSNFTVTGMDGVTLNLLLENQSEKLGDASAKAVVDVRVPRGYSDLETLLIYTKQGSFKYDETSLNRLPYVTNLHYESSLGKLKSKLVKASTAIIKTKANSIDTAFYVEKGVTLQTYDANITSRIFLQNADNSYVDVRAKNGSIDVSMLSKYSGLIGLRAFKGSTRIVDRGTNMNFELNEAKTRGYVFNTNLNPKQTNSSILLENNEGPISLQFS</sequence>
<evidence type="ECO:0000313" key="1">
    <source>
        <dbReference type="EMBL" id="OMH83253.1"/>
    </source>
</evidence>
<evidence type="ECO:0000313" key="2">
    <source>
        <dbReference type="Proteomes" id="UP000188320"/>
    </source>
</evidence>
<dbReference type="EMBL" id="LSSK01000467">
    <property type="protein sequence ID" value="OMH83253.1"/>
    <property type="molecule type" value="Genomic_DNA"/>
</dbReference>
<proteinExistence type="predicted"/>